<dbReference type="Gene3D" id="3.90.226.10">
    <property type="entry name" value="2-enoyl-CoA Hydratase, Chain A, domain 1"/>
    <property type="match status" value="1"/>
</dbReference>
<dbReference type="Pfam" id="PF00378">
    <property type="entry name" value="ECH_1"/>
    <property type="match status" value="1"/>
</dbReference>
<proteinExistence type="inferred from homology"/>
<dbReference type="Proteomes" id="UP000193083">
    <property type="component" value="Unassembled WGS sequence"/>
</dbReference>
<dbReference type="RefSeq" id="WP_085463240.1">
    <property type="nucleotide sequence ID" value="NZ_FXBL01000004.1"/>
</dbReference>
<dbReference type="PANTHER" id="PTHR43459:SF1">
    <property type="entry name" value="EG:BACN32G11.4 PROTEIN"/>
    <property type="match status" value="1"/>
</dbReference>
<keyword evidence="3" id="KW-1185">Reference proteome</keyword>
<dbReference type="SUPFAM" id="SSF52096">
    <property type="entry name" value="ClpP/crotonase"/>
    <property type="match status" value="1"/>
</dbReference>
<organism evidence="2 3">
    <name type="scientific">Mesorhizobium australicum</name>
    <dbReference type="NCBI Taxonomy" id="536018"/>
    <lineage>
        <taxon>Bacteria</taxon>
        <taxon>Pseudomonadati</taxon>
        <taxon>Pseudomonadota</taxon>
        <taxon>Alphaproteobacteria</taxon>
        <taxon>Hyphomicrobiales</taxon>
        <taxon>Phyllobacteriaceae</taxon>
        <taxon>Mesorhizobium</taxon>
    </lineage>
</organism>
<evidence type="ECO:0000313" key="2">
    <source>
        <dbReference type="EMBL" id="SMH31086.1"/>
    </source>
</evidence>
<protein>
    <submittedName>
        <fullName evidence="2">2-(1,2-epoxy-1,2-dihydrophenyl)acetyl-CoA isomerase</fullName>
    </submittedName>
</protein>
<sequence length="259" mass="27849">MGSVDIERHGRGVVRLVMNHPESGNGLGEAFRGMLLPAFEELFHDRACRVIVLASALKNFSVGGDLSRMDTLSDPKAGRERLTSAHRLARVLLAAEKPMVAEVRGHAVGAGAGLALFCDTIVMGESASIGFPFPKVGLAPDFAIAHTLPQRIGLARARQALLYARSYKGPEALAIGLADDVVADAGLEAKALERARELAEFSSHTTALTKRMLTLSDDPEAVLDFEATAQPLCFASEDFREGLAAFREKRKPRFDPDIA</sequence>
<comment type="similarity">
    <text evidence="1">Belongs to the enoyl-CoA hydratase/isomerase family.</text>
</comment>
<gene>
    <name evidence="2" type="ORF">SAMN02982922_1122</name>
</gene>
<dbReference type="CDD" id="cd06558">
    <property type="entry name" value="crotonase-like"/>
    <property type="match status" value="1"/>
</dbReference>
<name>A0A1X7N2T3_9HYPH</name>
<evidence type="ECO:0000313" key="3">
    <source>
        <dbReference type="Proteomes" id="UP000193083"/>
    </source>
</evidence>
<reference evidence="3" key="1">
    <citation type="submission" date="2017-04" db="EMBL/GenBank/DDBJ databases">
        <authorList>
            <person name="Varghese N."/>
            <person name="Submissions S."/>
        </authorList>
    </citation>
    <scope>NUCLEOTIDE SEQUENCE [LARGE SCALE GENOMIC DNA]</scope>
    <source>
        <strain evidence="3">B5P</strain>
    </source>
</reference>
<dbReference type="InterPro" id="IPR029045">
    <property type="entry name" value="ClpP/crotonase-like_dom_sf"/>
</dbReference>
<dbReference type="GO" id="GO:0016853">
    <property type="term" value="F:isomerase activity"/>
    <property type="evidence" value="ECO:0007669"/>
    <property type="project" value="UniProtKB-KW"/>
</dbReference>
<dbReference type="EMBL" id="FXBL01000004">
    <property type="protein sequence ID" value="SMH31086.1"/>
    <property type="molecule type" value="Genomic_DNA"/>
</dbReference>
<accession>A0A1X7N2T3</accession>
<dbReference type="AlphaFoldDB" id="A0A1X7N2T3"/>
<dbReference type="InterPro" id="IPR014748">
    <property type="entry name" value="Enoyl-CoA_hydra_C"/>
</dbReference>
<dbReference type="InterPro" id="IPR001753">
    <property type="entry name" value="Enoyl-CoA_hydra/iso"/>
</dbReference>
<evidence type="ECO:0000256" key="1">
    <source>
        <dbReference type="ARBA" id="ARBA00005254"/>
    </source>
</evidence>
<dbReference type="OrthoDB" id="9781757at2"/>
<dbReference type="PANTHER" id="PTHR43459">
    <property type="entry name" value="ENOYL-COA HYDRATASE"/>
    <property type="match status" value="1"/>
</dbReference>
<dbReference type="Gene3D" id="1.10.12.10">
    <property type="entry name" value="Lyase 2-enoyl-coa Hydratase, Chain A, domain 2"/>
    <property type="match status" value="1"/>
</dbReference>
<keyword evidence="2" id="KW-0413">Isomerase</keyword>